<evidence type="ECO:0000313" key="1">
    <source>
        <dbReference type="EMBL" id="KDP33550.1"/>
    </source>
</evidence>
<organism evidence="1 2">
    <name type="scientific">Jatropha curcas</name>
    <name type="common">Barbados nut</name>
    <dbReference type="NCBI Taxonomy" id="180498"/>
    <lineage>
        <taxon>Eukaryota</taxon>
        <taxon>Viridiplantae</taxon>
        <taxon>Streptophyta</taxon>
        <taxon>Embryophyta</taxon>
        <taxon>Tracheophyta</taxon>
        <taxon>Spermatophyta</taxon>
        <taxon>Magnoliopsida</taxon>
        <taxon>eudicotyledons</taxon>
        <taxon>Gunneridae</taxon>
        <taxon>Pentapetalae</taxon>
        <taxon>rosids</taxon>
        <taxon>fabids</taxon>
        <taxon>Malpighiales</taxon>
        <taxon>Euphorbiaceae</taxon>
        <taxon>Crotonoideae</taxon>
        <taxon>Jatropheae</taxon>
        <taxon>Jatropha</taxon>
    </lineage>
</organism>
<dbReference type="Proteomes" id="UP000027138">
    <property type="component" value="Unassembled WGS sequence"/>
</dbReference>
<dbReference type="STRING" id="180498.A0A067KMM9"/>
<gene>
    <name evidence="1" type="ORF">JCGZ_07121</name>
</gene>
<dbReference type="EMBL" id="KK914539">
    <property type="protein sequence ID" value="KDP33550.1"/>
    <property type="molecule type" value="Genomic_DNA"/>
</dbReference>
<dbReference type="InterPro" id="IPR016024">
    <property type="entry name" value="ARM-type_fold"/>
</dbReference>
<dbReference type="PANTHER" id="PTHR13109:SF7">
    <property type="entry name" value="NEUROCHONDRIN"/>
    <property type="match status" value="1"/>
</dbReference>
<reference evidence="1 2" key="1">
    <citation type="journal article" date="2014" name="PLoS ONE">
        <title>Global Analysis of Gene Expression Profiles in Physic Nut (Jatropha curcas L.) Seedlings Exposed to Salt Stress.</title>
        <authorList>
            <person name="Zhang L."/>
            <person name="Zhang C."/>
            <person name="Wu P."/>
            <person name="Chen Y."/>
            <person name="Li M."/>
            <person name="Jiang H."/>
            <person name="Wu G."/>
        </authorList>
    </citation>
    <scope>NUCLEOTIDE SEQUENCE [LARGE SCALE GENOMIC DNA]</scope>
    <source>
        <strain evidence="2">cv. GZQX0401</strain>
        <tissue evidence="1">Young leaves</tissue>
    </source>
</reference>
<dbReference type="SUPFAM" id="SSF48371">
    <property type="entry name" value="ARM repeat"/>
    <property type="match status" value="1"/>
</dbReference>
<dbReference type="KEGG" id="jcu:105637590"/>
<keyword evidence="2" id="KW-1185">Reference proteome</keyword>
<accession>A0A067KMM9</accession>
<protein>
    <recommendedName>
        <fullName evidence="3">Neurochondrin</fullName>
    </recommendedName>
</protein>
<dbReference type="OrthoDB" id="8962942at2759"/>
<dbReference type="Pfam" id="PF05536">
    <property type="entry name" value="Neurochondrin"/>
    <property type="match status" value="1"/>
</dbReference>
<proteinExistence type="predicted"/>
<evidence type="ECO:0000313" key="2">
    <source>
        <dbReference type="Proteomes" id="UP000027138"/>
    </source>
</evidence>
<sequence length="632" mass="69981">MESQQEQEQSPALDDCLKLLKGERDEQRLAGLLLVTKFCKGHDTASLRRVYEAVGVHFLDRLLRTGMGKGTGSGDGANNRDAYLQLSVTLLAAFCRIPEIASSEVMILKIPAILEIISKLNSPVLEECYEFLYLVTSSEDGAATFYESGGMKVLSSQMCSLPDGSHMMELAMRIIQSMLKLSLDFTENNYLAELSMVVVSLARQFAVLHNQLKFEALHLLSEIFSSNYSQLLHDALRAMIGNKWPDYMHVGIVAILQNRVAPAEKLHALILAESMVSILGESWLIGQPNLPDLQDPTPADRCLFLVFESSRVEVAVLLNELAYLKYEASKNTSTTAETIQFKQRNLAVAFSLVERIIKLISTMAGHEEELIAESTLLKVINGLNETVNVVLEYLQDAKEHGHKKGNDLLASVRVVGSYLAETPNACKDKVRELLRYMLSIEGEDESSPFYSICFLLPMLCQITMEVEGCKAVVSCGGYKAVVECLIKVIGPSHYTVEDNSCIFLACDTILNLLLKKEQVRLSMDESNIIDLLMALGYWAEDAADTSVLMMASSISALLLGYTSEEALLSHSKFNSSSLSSLSRLFARSLAFPKQDMSDAVRAEMDLLEIVSSGFSQWAHRFPSICKAVERIS</sequence>
<evidence type="ECO:0008006" key="3">
    <source>
        <dbReference type="Google" id="ProtNLM"/>
    </source>
</evidence>
<name>A0A067KMM9_JATCU</name>
<dbReference type="PANTHER" id="PTHR13109">
    <property type="entry name" value="NEUROCHONDRIN"/>
    <property type="match status" value="1"/>
</dbReference>
<dbReference type="InterPro" id="IPR008709">
    <property type="entry name" value="Neurochondrin"/>
</dbReference>
<dbReference type="AlphaFoldDB" id="A0A067KMM9"/>